<feature type="binding site" evidence="3">
    <location>
        <position position="242"/>
    </location>
    <ligand>
        <name>a divalent metal cation</name>
        <dbReference type="ChEBI" id="CHEBI:60240"/>
        <label>2</label>
    </ligand>
</feature>
<evidence type="ECO:0000256" key="5">
    <source>
        <dbReference type="SAM" id="MobiDB-lite"/>
    </source>
</evidence>
<comment type="cofactor">
    <cofactor evidence="3">
        <name>a divalent metal cation</name>
        <dbReference type="ChEBI" id="CHEBI:60240"/>
    </cofactor>
    <text evidence="3">Binds 2 divalent metal cations per subunit.</text>
</comment>
<evidence type="ECO:0000256" key="4">
    <source>
        <dbReference type="PROSITE-ProRule" id="PRU00679"/>
    </source>
</evidence>
<dbReference type="InterPro" id="IPR001559">
    <property type="entry name" value="Phosphotriesterase"/>
</dbReference>
<dbReference type="SUPFAM" id="SSF51556">
    <property type="entry name" value="Metallo-dependent hydrolases"/>
    <property type="match status" value="1"/>
</dbReference>
<dbReference type="InterPro" id="IPR017947">
    <property type="entry name" value="AryldialkylPase_Zn-BS"/>
</dbReference>
<dbReference type="GO" id="GO:0008270">
    <property type="term" value="F:zinc ion binding"/>
    <property type="evidence" value="ECO:0007669"/>
    <property type="project" value="InterPro"/>
</dbReference>
<feature type="binding site" evidence="3">
    <location>
        <position position="213"/>
    </location>
    <ligand>
        <name>a divalent metal cation</name>
        <dbReference type="ChEBI" id="CHEBI:60240"/>
        <label>2</label>
    </ligand>
</feature>
<organism evidence="6 7">
    <name type="scientific">Fulvimarina manganoxydans</name>
    <dbReference type="NCBI Taxonomy" id="937218"/>
    <lineage>
        <taxon>Bacteria</taxon>
        <taxon>Pseudomonadati</taxon>
        <taxon>Pseudomonadota</taxon>
        <taxon>Alphaproteobacteria</taxon>
        <taxon>Hyphomicrobiales</taxon>
        <taxon>Aurantimonadaceae</taxon>
        <taxon>Fulvimarina</taxon>
    </lineage>
</organism>
<accession>A0A1W2EQS6</accession>
<proteinExistence type="inferred from homology"/>
<dbReference type="GO" id="GO:0016788">
    <property type="term" value="F:hydrolase activity, acting on ester bonds"/>
    <property type="evidence" value="ECO:0007669"/>
    <property type="project" value="InterPro"/>
</dbReference>
<evidence type="ECO:0000256" key="2">
    <source>
        <dbReference type="ARBA" id="ARBA00022801"/>
    </source>
</evidence>
<dbReference type="PANTHER" id="PTHR10819">
    <property type="entry name" value="PHOSPHOTRIESTERASE-RELATED"/>
    <property type="match status" value="1"/>
</dbReference>
<keyword evidence="2" id="KW-0378">Hydrolase</keyword>
<comment type="similarity">
    <text evidence="4">Belongs to the metallo-dependent hydrolases superfamily. Phosphotriesterase family.</text>
</comment>
<protein>
    <submittedName>
        <fullName evidence="6">Phosphotriesterase-related protein</fullName>
    </submittedName>
</protein>
<evidence type="ECO:0000313" key="6">
    <source>
        <dbReference type="EMBL" id="SMD12050.1"/>
    </source>
</evidence>
<dbReference type="Proteomes" id="UP000192656">
    <property type="component" value="Unassembled WGS sequence"/>
</dbReference>
<reference evidence="6 7" key="1">
    <citation type="submission" date="2017-04" db="EMBL/GenBank/DDBJ databases">
        <authorList>
            <person name="Afonso C.L."/>
            <person name="Miller P.J."/>
            <person name="Scott M.A."/>
            <person name="Spackman E."/>
            <person name="Goraichik I."/>
            <person name="Dimitrov K.M."/>
            <person name="Suarez D.L."/>
            <person name="Swayne D.E."/>
        </authorList>
    </citation>
    <scope>NUCLEOTIDE SEQUENCE [LARGE SCALE GENOMIC DNA]</scope>
    <source>
        <strain evidence="6 7">CGMCC 1.10972</strain>
    </source>
</reference>
<dbReference type="Gene3D" id="3.20.20.140">
    <property type="entry name" value="Metal-dependent hydrolases"/>
    <property type="match status" value="1"/>
</dbReference>
<dbReference type="AlphaFoldDB" id="A0A1W2EQS6"/>
<feature type="compositionally biased region" description="Basic and acidic residues" evidence="5">
    <location>
        <begin position="1"/>
        <end position="13"/>
    </location>
</feature>
<comment type="caution">
    <text evidence="4">Lacks conserved residue(s) required for the propagation of feature annotation.</text>
</comment>
<dbReference type="PROSITE" id="PS51347">
    <property type="entry name" value="PHOSPHOTRIESTERASE_2"/>
    <property type="match status" value="1"/>
</dbReference>
<dbReference type="CDD" id="cd00530">
    <property type="entry name" value="PTE"/>
    <property type="match status" value="1"/>
</dbReference>
<feature type="binding site" evidence="3">
    <location>
        <position position="181"/>
    </location>
    <ligand>
        <name>a divalent metal cation</name>
        <dbReference type="ChEBI" id="CHEBI:60240"/>
        <label>1</label>
    </ligand>
</feature>
<evidence type="ECO:0000256" key="3">
    <source>
        <dbReference type="PIRSR" id="PIRSR601559-52"/>
    </source>
</evidence>
<feature type="binding site" evidence="3">
    <location>
        <position position="38"/>
    </location>
    <ligand>
        <name>a divalent metal cation</name>
        <dbReference type="ChEBI" id="CHEBI:60240"/>
        <label>1</label>
    </ligand>
</feature>
<dbReference type="PROSITE" id="PS01322">
    <property type="entry name" value="PHOSPHOTRIESTERASE_1"/>
    <property type="match status" value="1"/>
</dbReference>
<dbReference type="Pfam" id="PF02126">
    <property type="entry name" value="PTE"/>
    <property type="match status" value="1"/>
</dbReference>
<feature type="binding site" evidence="3">
    <location>
        <position position="308"/>
    </location>
    <ligand>
        <name>a divalent metal cation</name>
        <dbReference type="ChEBI" id="CHEBI:60240"/>
        <label>1</label>
    </ligand>
</feature>
<dbReference type="STRING" id="937218.SAMN06297251_1317"/>
<dbReference type="InterPro" id="IPR032466">
    <property type="entry name" value="Metal_Hydrolase"/>
</dbReference>
<name>A0A1W2EQS6_9HYPH</name>
<keyword evidence="7" id="KW-1185">Reference proteome</keyword>
<dbReference type="RefSeq" id="WP_084412745.1">
    <property type="nucleotide sequence ID" value="NZ_FWXR01000031.1"/>
</dbReference>
<dbReference type="PANTHER" id="PTHR10819:SF3">
    <property type="entry name" value="PHOSPHOTRIESTERASE-RELATED PROTEIN"/>
    <property type="match status" value="1"/>
</dbReference>
<sequence>MTSHDTSSERSEAHTGSGQVMTVNGPIPVAALGVTLMHEHILNDCSCWWNKPEEPERLHLATEPVHIGILGELRMDPFVNLHNCALDDELLAIAELSRFAGLGGRTVVDPTCRGIGRNPKALRRIAKATGLNIVMGAGYYLQSSHPEELARLSIDGVADQIVTEAKTGVDGTDAKIGLIGEIGVSADFTPDEEKSLRGAVRAQARTGLPLMVHLPGWFRLADKILDIVEEEGGDVAQTVLCHMNPSHGDFAYQDALAKRGAFLEYDMIGMDFWYDDQKVQCPSDDDNAAAIMRLIEAGHLGRLLLSQDVFLKMMLTRYGGLGYDHVLRNFVPRLKRFGADDAMIEALMVANPRSVFHAAA</sequence>
<dbReference type="EMBL" id="FWXR01000031">
    <property type="protein sequence ID" value="SMD12050.1"/>
    <property type="molecule type" value="Genomic_DNA"/>
</dbReference>
<evidence type="ECO:0000256" key="1">
    <source>
        <dbReference type="ARBA" id="ARBA00022723"/>
    </source>
</evidence>
<feature type="binding site" evidence="3">
    <location>
        <position position="181"/>
    </location>
    <ligand>
        <name>a divalent metal cation</name>
        <dbReference type="ChEBI" id="CHEBI:60240"/>
        <label>2</label>
    </ligand>
</feature>
<gene>
    <name evidence="6" type="ORF">SAMN06297251_1317</name>
</gene>
<dbReference type="OrthoDB" id="9795018at2"/>
<evidence type="ECO:0000313" key="7">
    <source>
        <dbReference type="Proteomes" id="UP000192656"/>
    </source>
</evidence>
<feature type="region of interest" description="Disordered" evidence="5">
    <location>
        <begin position="1"/>
        <end position="22"/>
    </location>
</feature>
<keyword evidence="1 3" id="KW-0479">Metal-binding</keyword>
<feature type="binding site" evidence="3">
    <location>
        <position position="40"/>
    </location>
    <ligand>
        <name>a divalent metal cation</name>
        <dbReference type="ChEBI" id="CHEBI:60240"/>
        <label>1</label>
    </ligand>
</feature>